<evidence type="ECO:0000313" key="1">
    <source>
        <dbReference type="EMBL" id="KAI3796121.1"/>
    </source>
</evidence>
<comment type="caution">
    <text evidence="1">The sequence shown here is derived from an EMBL/GenBank/DDBJ whole genome shotgun (WGS) entry which is preliminary data.</text>
</comment>
<dbReference type="Proteomes" id="UP001056120">
    <property type="component" value="Linkage Group LG12"/>
</dbReference>
<keyword evidence="2" id="KW-1185">Reference proteome</keyword>
<accession>A0ACB9HLI7</accession>
<gene>
    <name evidence="1" type="ORF">L1987_38785</name>
</gene>
<name>A0ACB9HLI7_9ASTR</name>
<proteinExistence type="predicted"/>
<reference evidence="1 2" key="2">
    <citation type="journal article" date="2022" name="Mol. Ecol. Resour.">
        <title>The genomes of chicory, endive, great burdock and yacon provide insights into Asteraceae paleo-polyploidization history and plant inulin production.</title>
        <authorList>
            <person name="Fan W."/>
            <person name="Wang S."/>
            <person name="Wang H."/>
            <person name="Wang A."/>
            <person name="Jiang F."/>
            <person name="Liu H."/>
            <person name="Zhao H."/>
            <person name="Xu D."/>
            <person name="Zhang Y."/>
        </authorList>
    </citation>
    <scope>NUCLEOTIDE SEQUENCE [LARGE SCALE GENOMIC DNA]</scope>
    <source>
        <strain evidence="2">cv. Yunnan</strain>
        <tissue evidence="1">Leaves</tissue>
    </source>
</reference>
<evidence type="ECO:0000313" key="2">
    <source>
        <dbReference type="Proteomes" id="UP001056120"/>
    </source>
</evidence>
<sequence length="118" mass="13454">MVFSRIINKQSLDVVLSPTSHVFGALHLVQHGRNCREYSVTEGCNKHTNSRRTCQVVVVATRDMGIGKHGKLPWKLSFDFKFFKEIITSTSNPTKKNVIIGRVTWDSIHLQYRPLSGR</sequence>
<organism evidence="1 2">
    <name type="scientific">Smallanthus sonchifolius</name>
    <dbReference type="NCBI Taxonomy" id="185202"/>
    <lineage>
        <taxon>Eukaryota</taxon>
        <taxon>Viridiplantae</taxon>
        <taxon>Streptophyta</taxon>
        <taxon>Embryophyta</taxon>
        <taxon>Tracheophyta</taxon>
        <taxon>Spermatophyta</taxon>
        <taxon>Magnoliopsida</taxon>
        <taxon>eudicotyledons</taxon>
        <taxon>Gunneridae</taxon>
        <taxon>Pentapetalae</taxon>
        <taxon>asterids</taxon>
        <taxon>campanulids</taxon>
        <taxon>Asterales</taxon>
        <taxon>Asteraceae</taxon>
        <taxon>Asteroideae</taxon>
        <taxon>Heliantheae alliance</taxon>
        <taxon>Millerieae</taxon>
        <taxon>Smallanthus</taxon>
    </lineage>
</organism>
<protein>
    <submittedName>
        <fullName evidence="1">Uncharacterized protein</fullName>
    </submittedName>
</protein>
<reference evidence="2" key="1">
    <citation type="journal article" date="2022" name="Mol. Ecol. Resour.">
        <title>The genomes of chicory, endive, great burdock and yacon provide insights into Asteraceae palaeo-polyploidization history and plant inulin production.</title>
        <authorList>
            <person name="Fan W."/>
            <person name="Wang S."/>
            <person name="Wang H."/>
            <person name="Wang A."/>
            <person name="Jiang F."/>
            <person name="Liu H."/>
            <person name="Zhao H."/>
            <person name="Xu D."/>
            <person name="Zhang Y."/>
        </authorList>
    </citation>
    <scope>NUCLEOTIDE SEQUENCE [LARGE SCALE GENOMIC DNA]</scope>
    <source>
        <strain evidence="2">cv. Yunnan</strain>
    </source>
</reference>
<dbReference type="EMBL" id="CM042029">
    <property type="protein sequence ID" value="KAI3796121.1"/>
    <property type="molecule type" value="Genomic_DNA"/>
</dbReference>